<keyword evidence="5" id="KW-1185">Reference proteome</keyword>
<sequence length="754" mass="84370">MQIKKLWCHRGSGRVSPPFMESTPPPAPVRKYVSTQQLPTTTASAITTTFGADSPTSHHQHVSSSEEDEQRRQPPPAQQRTLVLPSSVPGRTIEIPLGGSMTLNGMPSQQRARQSERSWSTSEQPDWKSSERSPTEHQTQMEKLTQRLRNLAGKPFRSLGSPTNAENGKTFEPKKFAEDEPRTPSPSSSGICADITDQSSNEEKRTSDISSLSGGSDQNSSLSDNNEDSRVPIGRIAHQPYMARLTPQVPSTSFPPNSFENERPTEFRQTPYRPEERLDGSKRDWSAAMPKKRSRKTCVGIRRLTGIMSRRKSSRIDPLLLFPRSVGDILEDELQSRKRVVCNKLTESLRTIDQAMSLISKCTAAQHWRVPHILQGNLPSLREAVAAIDDSLENFIDTTGRISIDRSNIKYVELNRLLAPVSDAGWTVAVLSRDRDEMRVSPDNLEHFISIAKHVPTDCRRIVQWTQMLVPSNSVLFPESFFDVETSPHFEVQRTATTPTYEDKRLSTSSTSTIGAGTDASQPSSILVTQQNRAEKPQRGRVTFADEQTDRSSTGSSIENSSLEYSPIRKTPQPVVQTPILSQVVPESRIIEEDDLESVVSDRESLFQDYAYLDDVVPGRSNNSAKFIPEEDKQVIEFYLPQLDQHTDSLTNAVEEFLQTVEMNLPPREFIILAAHKLIYIGDSVSQCLHDVNCAERLRQAADRLCEYLKECVQATKVAADEHPDIGCMQAMVDSVMRVSTAAHDLKSGMRNMI</sequence>
<dbReference type="Gene3D" id="1.20.120.830">
    <property type="entry name" value="Serine-rich domain"/>
    <property type="match status" value="1"/>
</dbReference>
<evidence type="ECO:0000313" key="4">
    <source>
        <dbReference type="EMBL" id="CAD6196005.1"/>
    </source>
</evidence>
<dbReference type="GO" id="GO:0005737">
    <property type="term" value="C:cytoplasm"/>
    <property type="evidence" value="ECO:0007669"/>
    <property type="project" value="TreeGrafter"/>
</dbReference>
<comment type="caution">
    <text evidence="4">The sequence shown here is derived from an EMBL/GenBank/DDBJ whole genome shotgun (WGS) entry which is preliminary data.</text>
</comment>
<feature type="compositionally biased region" description="Low complexity" evidence="2">
    <location>
        <begin position="40"/>
        <end position="49"/>
    </location>
</feature>
<feature type="compositionally biased region" description="Basic and acidic residues" evidence="2">
    <location>
        <begin position="273"/>
        <end position="285"/>
    </location>
</feature>
<dbReference type="EMBL" id="CAJGYM010000064">
    <property type="protein sequence ID" value="CAD6196005.1"/>
    <property type="molecule type" value="Genomic_DNA"/>
</dbReference>
<evidence type="ECO:0000313" key="5">
    <source>
        <dbReference type="Proteomes" id="UP000835052"/>
    </source>
</evidence>
<feature type="compositionally biased region" description="Polar residues" evidence="2">
    <location>
        <begin position="101"/>
        <end position="124"/>
    </location>
</feature>
<dbReference type="GO" id="GO:0005886">
    <property type="term" value="C:plasma membrane"/>
    <property type="evidence" value="ECO:0007669"/>
    <property type="project" value="TreeGrafter"/>
</dbReference>
<evidence type="ECO:0000256" key="1">
    <source>
        <dbReference type="ARBA" id="ARBA00022553"/>
    </source>
</evidence>
<dbReference type="AlphaFoldDB" id="A0A8S1HHL5"/>
<evidence type="ECO:0000259" key="3">
    <source>
        <dbReference type="Pfam" id="PF12026"/>
    </source>
</evidence>
<dbReference type="PANTHER" id="PTHR10654">
    <property type="entry name" value="CAS SCAFFOLDING PROTEIN"/>
    <property type="match status" value="1"/>
</dbReference>
<feature type="compositionally biased region" description="Low complexity" evidence="2">
    <location>
        <begin position="210"/>
        <end position="224"/>
    </location>
</feature>
<gene>
    <name evidence="4" type="ORF">CAUJ_LOCUS11922</name>
</gene>
<name>A0A8S1HHL5_9PELO</name>
<dbReference type="OrthoDB" id="5983572at2759"/>
<feature type="compositionally biased region" description="Basic and acidic residues" evidence="2">
    <location>
        <begin position="169"/>
        <end position="182"/>
    </location>
</feature>
<organism evidence="4 5">
    <name type="scientific">Caenorhabditis auriculariae</name>
    <dbReference type="NCBI Taxonomy" id="2777116"/>
    <lineage>
        <taxon>Eukaryota</taxon>
        <taxon>Metazoa</taxon>
        <taxon>Ecdysozoa</taxon>
        <taxon>Nematoda</taxon>
        <taxon>Chromadorea</taxon>
        <taxon>Rhabditida</taxon>
        <taxon>Rhabditina</taxon>
        <taxon>Rhabditomorpha</taxon>
        <taxon>Rhabditoidea</taxon>
        <taxon>Rhabditidae</taxon>
        <taxon>Peloderinae</taxon>
        <taxon>Caenorhabditis</taxon>
    </lineage>
</organism>
<reference evidence="4" key="1">
    <citation type="submission" date="2020-10" db="EMBL/GenBank/DDBJ databases">
        <authorList>
            <person name="Kikuchi T."/>
        </authorList>
    </citation>
    <scope>NUCLEOTIDE SEQUENCE</scope>
    <source>
        <strain evidence="4">NKZ352</strain>
    </source>
</reference>
<feature type="region of interest" description="Disordered" evidence="2">
    <location>
        <begin position="1"/>
        <end position="231"/>
    </location>
</feature>
<dbReference type="GO" id="GO:0016477">
    <property type="term" value="P:cell migration"/>
    <property type="evidence" value="ECO:0007669"/>
    <property type="project" value="TreeGrafter"/>
</dbReference>
<feature type="compositionally biased region" description="Polar residues" evidence="2">
    <location>
        <begin position="519"/>
        <end position="532"/>
    </location>
</feature>
<evidence type="ECO:0000256" key="2">
    <source>
        <dbReference type="SAM" id="MobiDB-lite"/>
    </source>
</evidence>
<dbReference type="Gene3D" id="1.20.120.230">
    <property type="entry name" value="Alpha-catenin/vinculin-like"/>
    <property type="match status" value="1"/>
</dbReference>
<feature type="compositionally biased region" description="Polar residues" evidence="2">
    <location>
        <begin position="248"/>
        <end position="259"/>
    </location>
</feature>
<dbReference type="Proteomes" id="UP000835052">
    <property type="component" value="Unassembled WGS sequence"/>
</dbReference>
<protein>
    <recommendedName>
        <fullName evidence="3">CAS family C-terminal domain-containing protein</fullName>
    </recommendedName>
</protein>
<feature type="region of interest" description="Disordered" evidence="2">
    <location>
        <begin position="246"/>
        <end position="292"/>
    </location>
</feature>
<accession>A0A8S1HHL5</accession>
<proteinExistence type="predicted"/>
<dbReference type="Pfam" id="PF12026">
    <property type="entry name" value="CAS_C"/>
    <property type="match status" value="1"/>
</dbReference>
<dbReference type="InterPro" id="IPR021901">
    <property type="entry name" value="CAS_C"/>
</dbReference>
<feature type="compositionally biased region" description="Basic residues" evidence="2">
    <location>
        <begin position="1"/>
        <end position="12"/>
    </location>
</feature>
<feature type="compositionally biased region" description="Basic and acidic residues" evidence="2">
    <location>
        <begin position="125"/>
        <end position="135"/>
    </location>
</feature>
<dbReference type="InterPro" id="IPR037362">
    <property type="entry name" value="CAS_fam"/>
</dbReference>
<keyword evidence="1" id="KW-0597">Phosphoprotein</keyword>
<dbReference type="GO" id="GO:0007169">
    <property type="term" value="P:cell surface receptor protein tyrosine kinase signaling pathway"/>
    <property type="evidence" value="ECO:0007669"/>
    <property type="project" value="TreeGrafter"/>
</dbReference>
<feature type="compositionally biased region" description="Polar residues" evidence="2">
    <location>
        <begin position="551"/>
        <end position="564"/>
    </location>
</feature>
<dbReference type="PANTHER" id="PTHR10654:SF18">
    <property type="entry name" value="IP17195P"/>
    <property type="match status" value="1"/>
</dbReference>
<dbReference type="InterPro" id="IPR038319">
    <property type="entry name" value="Serine_rich_sf"/>
</dbReference>
<feature type="region of interest" description="Disordered" evidence="2">
    <location>
        <begin position="493"/>
        <end position="564"/>
    </location>
</feature>
<feature type="domain" description="CAS family C-terminal" evidence="3">
    <location>
        <begin position="614"/>
        <end position="748"/>
    </location>
</feature>